<feature type="region of interest" description="Disordered" evidence="1">
    <location>
        <begin position="1"/>
        <end position="46"/>
    </location>
</feature>
<evidence type="ECO:0000313" key="2">
    <source>
        <dbReference type="EMBL" id="MBP0447860.1"/>
    </source>
</evidence>
<proteinExistence type="predicted"/>
<name>A0ABS4ALG0_9PROT</name>
<accession>A0ABS4ALG0</accession>
<dbReference type="EMBL" id="JAGIZB010000070">
    <property type="protein sequence ID" value="MBP0447860.1"/>
    <property type="molecule type" value="Genomic_DNA"/>
</dbReference>
<evidence type="ECO:0000313" key="3">
    <source>
        <dbReference type="Proteomes" id="UP000681594"/>
    </source>
</evidence>
<dbReference type="InterPro" id="IPR019704">
    <property type="entry name" value="Flagellar_assmbl_FliX_class2"/>
</dbReference>
<protein>
    <recommendedName>
        <fullName evidence="4">Class II flagellar assembly regulator</fullName>
    </recommendedName>
</protein>
<comment type="caution">
    <text evidence="2">The sequence shown here is derived from an EMBL/GenBank/DDBJ whole genome shotgun (WGS) entry which is preliminary data.</text>
</comment>
<evidence type="ECO:0008006" key="4">
    <source>
        <dbReference type="Google" id="ProtNLM"/>
    </source>
</evidence>
<keyword evidence="3" id="KW-1185">Reference proteome</keyword>
<reference evidence="2 3" key="1">
    <citation type="submission" date="2021-03" db="EMBL/GenBank/DDBJ databases">
        <authorList>
            <person name="So Y."/>
        </authorList>
    </citation>
    <scope>NUCLEOTIDE SEQUENCE [LARGE SCALE GENOMIC DNA]</scope>
    <source>
        <strain evidence="2 3">SSH11</strain>
    </source>
</reference>
<dbReference type="Pfam" id="PF10768">
    <property type="entry name" value="FliX"/>
    <property type="match status" value="1"/>
</dbReference>
<gene>
    <name evidence="2" type="ORF">J8J14_24290</name>
</gene>
<sequence>MTVSLPSVTTPPPNAILPHARRQTSGAGDFAGHLPTAKRTVGAGAPQKLASSVDSAALVSVSAYSDEPPRRRRPSQAVVGDALDALRRVQVLLLQPTGGDLELEALQSLASELEEAADDSLASRGILLRLKVEIAKRTPFPAT</sequence>
<evidence type="ECO:0000256" key="1">
    <source>
        <dbReference type="SAM" id="MobiDB-lite"/>
    </source>
</evidence>
<dbReference type="Proteomes" id="UP000681594">
    <property type="component" value="Unassembled WGS sequence"/>
</dbReference>
<organism evidence="2 3">
    <name type="scientific">Pararoseomonas baculiformis</name>
    <dbReference type="NCBI Taxonomy" id="2820812"/>
    <lineage>
        <taxon>Bacteria</taxon>
        <taxon>Pseudomonadati</taxon>
        <taxon>Pseudomonadota</taxon>
        <taxon>Alphaproteobacteria</taxon>
        <taxon>Acetobacterales</taxon>
        <taxon>Acetobacteraceae</taxon>
        <taxon>Pararoseomonas</taxon>
    </lineage>
</organism>